<accession>A0A091BU45</accession>
<proteinExistence type="predicted"/>
<evidence type="ECO:0000313" key="2">
    <source>
        <dbReference type="EMBL" id="KFN47850.1"/>
    </source>
</evidence>
<evidence type="ECO:0000313" key="3">
    <source>
        <dbReference type="Proteomes" id="UP000029392"/>
    </source>
</evidence>
<comment type="caution">
    <text evidence="2">The sequence shown here is derived from an EMBL/GenBank/DDBJ whole genome shotgun (WGS) entry which is preliminary data.</text>
</comment>
<name>A0A091BU45_9GAMM</name>
<feature type="region of interest" description="Disordered" evidence="1">
    <location>
        <begin position="1"/>
        <end position="84"/>
    </location>
</feature>
<keyword evidence="3" id="KW-1185">Reference proteome</keyword>
<protein>
    <submittedName>
        <fullName evidence="2">Uncharacterized protein</fullName>
    </submittedName>
</protein>
<sequence length="84" mass="8943">MGVAAAPPAKPAPAPVVGAPPFLGTPPYSPDAPHASPLDGARGPQQVRSSKAHVPLQRDLPGPHDSQVRLNDHQQRYIHRKLPR</sequence>
<reference evidence="2 3" key="1">
    <citation type="submission" date="2013-09" db="EMBL/GenBank/DDBJ databases">
        <title>Genome sequencing of Arenimonas malthae.</title>
        <authorList>
            <person name="Chen F."/>
            <person name="Wang G."/>
        </authorList>
    </citation>
    <scope>NUCLEOTIDE SEQUENCE [LARGE SCALE GENOMIC DNA]</scope>
    <source>
        <strain evidence="2 3">CC-JY-1</strain>
    </source>
</reference>
<dbReference type="EMBL" id="AVCH01000157">
    <property type="protein sequence ID" value="KFN47850.1"/>
    <property type="molecule type" value="Genomic_DNA"/>
</dbReference>
<dbReference type="PATRIC" id="fig|1384054.3.peg.1443"/>
<evidence type="ECO:0000256" key="1">
    <source>
        <dbReference type="SAM" id="MobiDB-lite"/>
    </source>
</evidence>
<dbReference type="AlphaFoldDB" id="A0A091BU45"/>
<dbReference type="STRING" id="1384054.N790_07200"/>
<dbReference type="Proteomes" id="UP000029392">
    <property type="component" value="Unassembled WGS sequence"/>
</dbReference>
<organism evidence="2 3">
    <name type="scientific">Arenimonas malthae CC-JY-1</name>
    <dbReference type="NCBI Taxonomy" id="1384054"/>
    <lineage>
        <taxon>Bacteria</taxon>
        <taxon>Pseudomonadati</taxon>
        <taxon>Pseudomonadota</taxon>
        <taxon>Gammaproteobacteria</taxon>
        <taxon>Lysobacterales</taxon>
        <taxon>Lysobacteraceae</taxon>
        <taxon>Arenimonas</taxon>
    </lineage>
</organism>
<feature type="compositionally biased region" description="Basic and acidic residues" evidence="1">
    <location>
        <begin position="66"/>
        <end position="75"/>
    </location>
</feature>
<gene>
    <name evidence="2" type="ORF">N790_07200</name>
</gene>